<dbReference type="InterPro" id="IPR029060">
    <property type="entry name" value="PIN-like_dom_sf"/>
</dbReference>
<accession>A0A8J7UWK2</accession>
<dbReference type="Pfam" id="PF01850">
    <property type="entry name" value="PIN"/>
    <property type="match status" value="1"/>
</dbReference>
<protein>
    <submittedName>
        <fullName evidence="2">Type II toxin-antitoxin system VapC family toxin</fullName>
    </submittedName>
</protein>
<dbReference type="EMBL" id="JAFIDN010000004">
    <property type="protein sequence ID" value="MBP3192324.1"/>
    <property type="molecule type" value="Genomic_DNA"/>
</dbReference>
<gene>
    <name evidence="2" type="ORF">NATSA_06590</name>
</gene>
<organism evidence="2 3">
    <name type="scientific">Natronogracilivirga saccharolytica</name>
    <dbReference type="NCBI Taxonomy" id="2812953"/>
    <lineage>
        <taxon>Bacteria</taxon>
        <taxon>Pseudomonadati</taxon>
        <taxon>Balneolota</taxon>
        <taxon>Balneolia</taxon>
        <taxon>Balneolales</taxon>
        <taxon>Cyclonatronaceae</taxon>
        <taxon>Natronogracilivirga</taxon>
    </lineage>
</organism>
<proteinExistence type="predicted"/>
<keyword evidence="3" id="KW-1185">Reference proteome</keyword>
<evidence type="ECO:0000313" key="3">
    <source>
        <dbReference type="Proteomes" id="UP000673975"/>
    </source>
</evidence>
<evidence type="ECO:0000259" key="1">
    <source>
        <dbReference type="Pfam" id="PF01850"/>
    </source>
</evidence>
<dbReference type="InterPro" id="IPR002716">
    <property type="entry name" value="PIN_dom"/>
</dbReference>
<dbReference type="Proteomes" id="UP000673975">
    <property type="component" value="Unassembled WGS sequence"/>
</dbReference>
<reference evidence="2" key="1">
    <citation type="submission" date="2021-02" db="EMBL/GenBank/DDBJ databases">
        <title>Natronogracilivirga saccharolytica gen. nov. sp. nov. a new anaerobic, haloalkiliphilic carbohydrate-fermenting bacterium from soda lake and proposing of Cyclonatronumiaceae fam. nov. in the phylum Balneolaeota.</title>
        <authorList>
            <person name="Zhilina T.N."/>
            <person name="Sorokin D.Y."/>
            <person name="Zavarzina D.G."/>
            <person name="Toshchakov S.V."/>
            <person name="Kublanov I.V."/>
        </authorList>
    </citation>
    <scope>NUCLEOTIDE SEQUENCE</scope>
    <source>
        <strain evidence="2">Z-1702</strain>
    </source>
</reference>
<evidence type="ECO:0000313" key="2">
    <source>
        <dbReference type="EMBL" id="MBP3192324.1"/>
    </source>
</evidence>
<name>A0A8J7UWK2_9BACT</name>
<dbReference type="SUPFAM" id="SSF88723">
    <property type="entry name" value="PIN domain-like"/>
    <property type="match status" value="1"/>
</dbReference>
<feature type="domain" description="PIN" evidence="1">
    <location>
        <begin position="2"/>
        <end position="121"/>
    </location>
</feature>
<dbReference type="AlphaFoldDB" id="A0A8J7UWK2"/>
<comment type="caution">
    <text evidence="2">The sequence shown here is derived from an EMBL/GenBank/DDBJ whole genome shotgun (WGS) entry which is preliminary data.</text>
</comment>
<sequence>MDTNILIFAIDQDSRFFHQARKILDHPEFVLTTTSKNLSEFLAVVTKPNGYGLSSDVASDILGEIINNLQILFPNQESLDLFKELLYRYRPTGLKVHDFEIISIGLANGVRHFATFNSKDFQIFDEIKLVEL</sequence>
<dbReference type="Gene3D" id="3.40.50.1010">
    <property type="entry name" value="5'-nuclease"/>
    <property type="match status" value="1"/>
</dbReference>